<dbReference type="Proteomes" id="UP001153076">
    <property type="component" value="Unassembled WGS sequence"/>
</dbReference>
<reference evidence="1" key="1">
    <citation type="submission" date="2022-04" db="EMBL/GenBank/DDBJ databases">
        <title>Carnegiea gigantea Genome sequencing and assembly v2.</title>
        <authorList>
            <person name="Copetti D."/>
            <person name="Sanderson M.J."/>
            <person name="Burquez A."/>
            <person name="Wojciechowski M.F."/>
        </authorList>
    </citation>
    <scope>NUCLEOTIDE SEQUENCE</scope>
    <source>
        <strain evidence="1">SGP5-SGP5p</strain>
        <tissue evidence="1">Aerial part</tissue>
    </source>
</reference>
<keyword evidence="2" id="KW-1185">Reference proteome</keyword>
<name>A0A9Q1K8T9_9CARY</name>
<proteinExistence type="predicted"/>
<dbReference type="OrthoDB" id="1910373at2759"/>
<dbReference type="AlphaFoldDB" id="A0A9Q1K8T9"/>
<evidence type="ECO:0000313" key="2">
    <source>
        <dbReference type="Proteomes" id="UP001153076"/>
    </source>
</evidence>
<dbReference type="InterPro" id="IPR025397">
    <property type="entry name" value="SDH5"/>
</dbReference>
<dbReference type="PANTHER" id="PTHR36139">
    <property type="entry name" value="SUCCINATE DEHYDROGENASE SUBUNIT 5, MITOCHONDRIAL"/>
    <property type="match status" value="1"/>
</dbReference>
<accession>A0A9Q1K8T9</accession>
<dbReference type="GO" id="GO:0045273">
    <property type="term" value="C:respiratory chain complex II (succinate dehydrogenase)"/>
    <property type="evidence" value="ECO:0007669"/>
    <property type="project" value="InterPro"/>
</dbReference>
<comment type="caution">
    <text evidence="1">The sequence shown here is derived from an EMBL/GenBank/DDBJ whole genome shotgun (WGS) entry which is preliminary data.</text>
</comment>
<gene>
    <name evidence="1" type="ORF">Cgig2_012991</name>
</gene>
<evidence type="ECO:0008006" key="3">
    <source>
        <dbReference type="Google" id="ProtNLM"/>
    </source>
</evidence>
<protein>
    <recommendedName>
        <fullName evidence="3">Succinate dehydrogenase subunit 5, mitochondrial</fullName>
    </recommendedName>
</protein>
<dbReference type="PANTHER" id="PTHR36139:SF1">
    <property type="entry name" value="SUCCINATE DEHYDROGENASE SUBUNIT 5, MITOCHONDRIAL"/>
    <property type="match status" value="1"/>
</dbReference>
<evidence type="ECO:0000313" key="1">
    <source>
        <dbReference type="EMBL" id="KAJ8438995.1"/>
    </source>
</evidence>
<organism evidence="1 2">
    <name type="scientific">Carnegiea gigantea</name>
    <dbReference type="NCBI Taxonomy" id="171969"/>
    <lineage>
        <taxon>Eukaryota</taxon>
        <taxon>Viridiplantae</taxon>
        <taxon>Streptophyta</taxon>
        <taxon>Embryophyta</taxon>
        <taxon>Tracheophyta</taxon>
        <taxon>Spermatophyta</taxon>
        <taxon>Magnoliopsida</taxon>
        <taxon>eudicotyledons</taxon>
        <taxon>Gunneridae</taxon>
        <taxon>Pentapetalae</taxon>
        <taxon>Caryophyllales</taxon>
        <taxon>Cactineae</taxon>
        <taxon>Cactaceae</taxon>
        <taxon>Cactoideae</taxon>
        <taxon>Echinocereeae</taxon>
        <taxon>Carnegiea</taxon>
    </lineage>
</organism>
<dbReference type="EMBL" id="JAKOGI010000234">
    <property type="protein sequence ID" value="KAJ8438995.1"/>
    <property type="molecule type" value="Genomic_DNA"/>
</dbReference>
<sequence length="228" mass="25107">MSLLRSLYRSASIRSSLYSAVVCNRILSDPLRSQTFSTLSRCFTAPPSKPTFAICRSSFGMAIGSIRTFSVDVSHYPEIKDPETERVFKDFMAADWGEVPDGLVSEALEVLSKPTDDSSGKEVLKNVFRAAEAVEEFTGTLETLKMALDDCVGLSGENVKPLPADLASALVAAYDRYVKYLDSFGPDEVYLKKKVETQLGTRMIHLKMRCSGLGSEWGKVQSSNAFFP</sequence>
<dbReference type="Pfam" id="PF14290">
    <property type="entry name" value="SDH5_plant"/>
    <property type="match status" value="1"/>
</dbReference>
<dbReference type="GO" id="GO:0006099">
    <property type="term" value="P:tricarboxylic acid cycle"/>
    <property type="evidence" value="ECO:0007669"/>
    <property type="project" value="InterPro"/>
</dbReference>